<dbReference type="SUPFAM" id="SSF48065">
    <property type="entry name" value="DBL homology domain (DH-domain)"/>
    <property type="match status" value="1"/>
</dbReference>
<dbReference type="Pfam" id="PF19056">
    <property type="entry name" value="WD40_2"/>
    <property type="match status" value="1"/>
</dbReference>
<evidence type="ECO:0000313" key="5">
    <source>
        <dbReference type="Proteomes" id="UP001652625"/>
    </source>
</evidence>
<evidence type="ECO:0000256" key="3">
    <source>
        <dbReference type="SAM" id="MobiDB-lite"/>
    </source>
</evidence>
<sequence>MIKNDGIDSKSTSTYELLKAFKDDERSHSLSNIKKSSLFNENMRASLIGFKDGVPGKYSGYVSNKICVNDNSKTNLQDNCFEIELPTPIPPPRNRRNNLSKRSIRSRSNSNSVKVLSITKTSAKSKNYNEVGVDVGNDKEYIENGIRFVNPESGVSNCSENPNIFSIPALSFEKTSSYNESSDSGESSDLTKDGIKNYEAIDENHEMFDDDSSSIDSDYDTISDNVVNEIFSKPPLPPRKNAIFESLGEVDHDKEAYIPIYTNEEPAALPPIIENADEIQIKRYTIIKCILDNERIYMKNLSKLILEYEEPLKENRIIGLDRIKVIFKHVREIYQCHQLFNMALSDRANNWQNSDAIGDIIYASFSKSVVIKAYSSFVCHFHNAMDSIKETCKLVPSFLNFLKYRHYLHNHQSLYHLMRQPLMVIPQLVVLVQALMKVTPFPHSDRLALQMSLTQLECLSETLAEKRRDTLLKHKVKQLDMHCIGLSKSFASSKRYFVRQDNMIQCVIKDGSITKAKHRQLFMLSDMLVCASLLHKHQKLKKMSSKRYEVKWCVPIIDVDVTQEGKGISLSMIQNKNFNKQSIFSNCPTSERINDMQHDITVIGQICGLVATLKRSYKFMDIHKVNDWFKDVNNVLRGEMALAKMHWIELSIPDINSGNGRVTYLFNVHTPIKKIEWLAELENVKLHLSLDNNPGWYMQGECLSAGETAVLRRTLPLIAKRIPFHSIDSKYTVETILEIPYTNTANSILWVFSGTEHIGIVTIIEMTSVMSPEPSIFDSFVACESRICCAEIVKEMDGFTIWVGTISGEILIYTTHSLQMKKFFFKTKVKDSAVSMKFSEDKLFVGLANGMLSCFRRKLNGSWDIANPTLIWLGLQSVMCLLDVNEYLWCAVGTHINILDTQTLGIKQKIDASDNVKQAVRHLTLCGMGVWTSHWKSSNLTLYHIETHDLLQTITVTTPLLRMKNDINLLPNSNLDKVYVTSLLAKEGFLWVGLNSGLIITYPLPRLGGIPTVSGQACISFHAHKEAVKYFHAFKTQSNKRQEDLQNAARNNVLSDSNASHEQSDLHERSSDSGDILQAEEPFYFTVEADGNAATNDFDELSSFTLKINDKNNCPDEPKKVPTNFSHFSEQANNDYKYCQKFSRTGSFDKGRDKTDSLDKGGDKTYSLNKCTDEFDSDSKFSNENLESNPTDKDCTENTSQMSEAFFTSVDVISSPFSNQSDKNQSVVNSLLSNEITKNLIEFSLDNHNKLLPNLLTEDDISYEAKNPKELTKNYESTKTESFSESKNNHTDYTFCNNIYQSSSYEHPIDISELSYAIIDKSKKFNSNQSCSSSNTHEVIVLDDLYKELPLPAVPIYTIKSQESDYMSLLNSPVSSSVTSMIGINAYEKEISINSSLEVSEDVTNDNYYASLTEASKQDEDVHRELLLSPWYVVSMGLGHVDLRNTRRISSNLDLFKMYTDDIKVQLFLWKLTS</sequence>
<dbReference type="Pfam" id="PF00621">
    <property type="entry name" value="RhoGEF"/>
    <property type="match status" value="1"/>
</dbReference>
<feature type="compositionally biased region" description="Basic residues" evidence="3">
    <location>
        <begin position="93"/>
        <end position="105"/>
    </location>
</feature>
<dbReference type="Gene3D" id="1.20.900.10">
    <property type="entry name" value="Dbl homology (DH) domain"/>
    <property type="match status" value="1"/>
</dbReference>
<reference evidence="6" key="1">
    <citation type="submission" date="2025-08" db="UniProtKB">
        <authorList>
            <consortium name="RefSeq"/>
        </authorList>
    </citation>
    <scope>IDENTIFICATION</scope>
</reference>
<proteinExistence type="predicted"/>
<dbReference type="InterPro" id="IPR011993">
    <property type="entry name" value="PH-like_dom_sf"/>
</dbReference>
<keyword evidence="2" id="KW-0344">Guanine-nucleotide releasing factor</keyword>
<dbReference type="PANTHER" id="PTHR12877:SF7">
    <property type="entry name" value="RHO GUANINE NUCLEOTIDE EXCHANGE FACTOR 10-LIKE PROTEIN"/>
    <property type="match status" value="1"/>
</dbReference>
<dbReference type="Pfam" id="PF19057">
    <property type="entry name" value="PH_19"/>
    <property type="match status" value="1"/>
</dbReference>
<dbReference type="Proteomes" id="UP001652625">
    <property type="component" value="Chromosome 06"/>
</dbReference>
<evidence type="ECO:0000259" key="4">
    <source>
        <dbReference type="PROSITE" id="PS50010"/>
    </source>
</evidence>
<dbReference type="RefSeq" id="XP_065656563.1">
    <property type="nucleotide sequence ID" value="XM_065800491.1"/>
</dbReference>
<evidence type="ECO:0000313" key="6">
    <source>
        <dbReference type="RefSeq" id="XP_065656563.1"/>
    </source>
</evidence>
<dbReference type="SUPFAM" id="SSF50978">
    <property type="entry name" value="WD40 repeat-like"/>
    <property type="match status" value="1"/>
</dbReference>
<feature type="region of interest" description="Disordered" evidence="3">
    <location>
        <begin position="87"/>
        <end position="112"/>
    </location>
</feature>
<dbReference type="PANTHER" id="PTHR12877">
    <property type="entry name" value="RHO GUANINE NUCLEOTIDE EXCHANGE FACTOR"/>
    <property type="match status" value="1"/>
</dbReference>
<organism evidence="5 6">
    <name type="scientific">Hydra vulgaris</name>
    <name type="common">Hydra</name>
    <name type="synonym">Hydra attenuata</name>
    <dbReference type="NCBI Taxonomy" id="6087"/>
    <lineage>
        <taxon>Eukaryota</taxon>
        <taxon>Metazoa</taxon>
        <taxon>Cnidaria</taxon>
        <taxon>Hydrozoa</taxon>
        <taxon>Hydroidolina</taxon>
        <taxon>Anthoathecata</taxon>
        <taxon>Aplanulata</taxon>
        <taxon>Hydridae</taxon>
        <taxon>Hydra</taxon>
    </lineage>
</organism>
<accession>A0ABM4C4R2</accession>
<dbReference type="SMART" id="SM00325">
    <property type="entry name" value="RhoGEF"/>
    <property type="match status" value="1"/>
</dbReference>
<dbReference type="PROSITE" id="PS50010">
    <property type="entry name" value="DH_2"/>
    <property type="match status" value="1"/>
</dbReference>
<feature type="domain" description="DH" evidence="4">
    <location>
        <begin position="282"/>
        <end position="466"/>
    </location>
</feature>
<gene>
    <name evidence="6" type="primary">LOC101240135</name>
</gene>
<name>A0ABM4C4R2_HYDVU</name>
<dbReference type="GeneID" id="101240135"/>
<keyword evidence="5" id="KW-1185">Reference proteome</keyword>
<dbReference type="InterPro" id="IPR039919">
    <property type="entry name" value="ARHGEF10/ARHGEF17"/>
</dbReference>
<protein>
    <submittedName>
        <fullName evidence="6">Rho guanine nucleotide exchange factor 10 isoform X3</fullName>
    </submittedName>
</protein>
<evidence type="ECO:0000256" key="2">
    <source>
        <dbReference type="ARBA" id="ARBA00022658"/>
    </source>
</evidence>
<keyword evidence="1" id="KW-0597">Phosphoprotein</keyword>
<dbReference type="InterPro" id="IPR000219">
    <property type="entry name" value="DH_dom"/>
</dbReference>
<dbReference type="InterPro" id="IPR035899">
    <property type="entry name" value="DBL_dom_sf"/>
</dbReference>
<dbReference type="Gene3D" id="2.30.29.30">
    <property type="entry name" value="Pleckstrin-homology domain (PH domain)/Phosphotyrosine-binding domain (PTB)"/>
    <property type="match status" value="1"/>
</dbReference>
<dbReference type="InterPro" id="IPR036322">
    <property type="entry name" value="WD40_repeat_dom_sf"/>
</dbReference>
<evidence type="ECO:0000256" key="1">
    <source>
        <dbReference type="ARBA" id="ARBA00022553"/>
    </source>
</evidence>